<reference evidence="3" key="1">
    <citation type="journal article" date="2014" name="Int. J. Syst. Evol. Microbiol.">
        <title>Complete genome sequence of Corynebacterium casei LMG S-19264T (=DSM 44701T), isolated from a smear-ripened cheese.</title>
        <authorList>
            <consortium name="US DOE Joint Genome Institute (JGI-PGF)"/>
            <person name="Walter F."/>
            <person name="Albersmeier A."/>
            <person name="Kalinowski J."/>
            <person name="Ruckert C."/>
        </authorList>
    </citation>
    <scope>NUCLEOTIDE SEQUENCE</scope>
    <source>
        <strain evidence="3">CGMCC 1.10749</strain>
    </source>
</reference>
<feature type="region of interest" description="Disordered" evidence="1">
    <location>
        <begin position="151"/>
        <end position="202"/>
    </location>
</feature>
<proteinExistence type="predicted"/>
<dbReference type="Proteomes" id="UP000628079">
    <property type="component" value="Unassembled WGS sequence"/>
</dbReference>
<dbReference type="SMART" id="SM00418">
    <property type="entry name" value="HTH_ARSR"/>
    <property type="match status" value="1"/>
</dbReference>
<comment type="caution">
    <text evidence="3">The sequence shown here is derived from an EMBL/GenBank/DDBJ whole genome shotgun (WGS) entry which is preliminary data.</text>
</comment>
<dbReference type="InterPro" id="IPR000835">
    <property type="entry name" value="HTH_MarR-typ"/>
</dbReference>
<evidence type="ECO:0000313" key="4">
    <source>
        <dbReference type="Proteomes" id="UP000628079"/>
    </source>
</evidence>
<reference evidence="3" key="2">
    <citation type="submission" date="2020-09" db="EMBL/GenBank/DDBJ databases">
        <authorList>
            <person name="Sun Q."/>
            <person name="Zhou Y."/>
        </authorList>
    </citation>
    <scope>NUCLEOTIDE SEQUENCE</scope>
    <source>
        <strain evidence="3">CGMCC 1.10749</strain>
    </source>
</reference>
<dbReference type="SUPFAM" id="SSF46785">
    <property type="entry name" value="Winged helix' DNA-binding domain"/>
    <property type="match status" value="1"/>
</dbReference>
<sequence>MVDMVKQSLAGDEFELFASSLFRLTRSLRAASHLWLQLPGGLSPTDVTLLKVLEDHGDARSGFIAERLHVGPSVISRQLVSLTAEGLVERRRDPADGRAELVSLTQEGRARLASLRLAYVERMREHFTDWDAETATGAARTLDEITDHIIPALGGSSPAVRSRTSTALDTDDTDNTDNTDPRTATADDSDDTDSRTDTQGPA</sequence>
<organism evidence="3 4">
    <name type="scientific">Knoellia flava</name>
    <dbReference type="NCBI Taxonomy" id="913969"/>
    <lineage>
        <taxon>Bacteria</taxon>
        <taxon>Bacillati</taxon>
        <taxon>Actinomycetota</taxon>
        <taxon>Actinomycetes</taxon>
        <taxon>Micrococcales</taxon>
        <taxon>Intrasporangiaceae</taxon>
        <taxon>Knoellia</taxon>
    </lineage>
</organism>
<dbReference type="InterPro" id="IPR036388">
    <property type="entry name" value="WH-like_DNA-bd_sf"/>
</dbReference>
<evidence type="ECO:0000256" key="1">
    <source>
        <dbReference type="SAM" id="MobiDB-lite"/>
    </source>
</evidence>
<dbReference type="GO" id="GO:0003700">
    <property type="term" value="F:DNA-binding transcription factor activity"/>
    <property type="evidence" value="ECO:0007669"/>
    <property type="project" value="InterPro"/>
</dbReference>
<dbReference type="Gene3D" id="1.10.10.10">
    <property type="entry name" value="Winged helix-like DNA-binding domain superfamily/Winged helix DNA-binding domain"/>
    <property type="match status" value="1"/>
</dbReference>
<dbReference type="InterPro" id="IPR039422">
    <property type="entry name" value="MarR/SlyA-like"/>
</dbReference>
<dbReference type="EMBL" id="BMEA01000001">
    <property type="protein sequence ID" value="GGB71368.1"/>
    <property type="molecule type" value="Genomic_DNA"/>
</dbReference>
<dbReference type="PROSITE" id="PS50995">
    <property type="entry name" value="HTH_MARR_2"/>
    <property type="match status" value="1"/>
</dbReference>
<name>A0A8H9FRR2_9MICO</name>
<dbReference type="GO" id="GO:0006950">
    <property type="term" value="P:response to stress"/>
    <property type="evidence" value="ECO:0007669"/>
    <property type="project" value="TreeGrafter"/>
</dbReference>
<evidence type="ECO:0000313" key="3">
    <source>
        <dbReference type="EMBL" id="GGB71368.1"/>
    </source>
</evidence>
<feature type="domain" description="HTH marR-type" evidence="2">
    <location>
        <begin position="14"/>
        <end position="151"/>
    </location>
</feature>
<accession>A0A8H9FRR2</accession>
<dbReference type="PANTHER" id="PTHR33164:SF57">
    <property type="entry name" value="MARR-FAMILY TRANSCRIPTIONAL REGULATOR"/>
    <property type="match status" value="1"/>
</dbReference>
<protein>
    <recommendedName>
        <fullName evidence="2">HTH marR-type domain-containing protein</fullName>
    </recommendedName>
</protein>
<dbReference type="Pfam" id="PF12802">
    <property type="entry name" value="MarR_2"/>
    <property type="match status" value="1"/>
</dbReference>
<dbReference type="InterPro" id="IPR001845">
    <property type="entry name" value="HTH_ArsR_DNA-bd_dom"/>
</dbReference>
<dbReference type="InterPro" id="IPR036390">
    <property type="entry name" value="WH_DNA-bd_sf"/>
</dbReference>
<dbReference type="AlphaFoldDB" id="A0A8H9FRR2"/>
<gene>
    <name evidence="3" type="ORF">GCM10011314_08430</name>
</gene>
<evidence type="ECO:0000259" key="2">
    <source>
        <dbReference type="PROSITE" id="PS50995"/>
    </source>
</evidence>
<dbReference type="SMART" id="SM00347">
    <property type="entry name" value="HTH_MARR"/>
    <property type="match status" value="1"/>
</dbReference>
<dbReference type="PANTHER" id="PTHR33164">
    <property type="entry name" value="TRANSCRIPTIONAL REGULATOR, MARR FAMILY"/>
    <property type="match status" value="1"/>
</dbReference>